<evidence type="ECO:0000313" key="2">
    <source>
        <dbReference type="EMBL" id="MEX6462837.1"/>
    </source>
</evidence>
<reference evidence="3" key="1">
    <citation type="submission" date="2024-07" db="EMBL/GenBank/DDBJ databases">
        <title>Pseudomonas strain that inhibits Aeromonas fish pathogens.</title>
        <authorList>
            <person name="Wildschutte H."/>
        </authorList>
    </citation>
    <scope>NUCLEOTIDE SEQUENCE [LARGE SCALE GENOMIC DNA]</scope>
    <source>
        <strain evidence="3">n60</strain>
    </source>
</reference>
<dbReference type="SUPFAM" id="SSF53067">
    <property type="entry name" value="Actin-like ATPase domain"/>
    <property type="match status" value="2"/>
</dbReference>
<dbReference type="CDD" id="cd24119">
    <property type="entry name" value="ASKHA_NBD_MtPPX2-like"/>
    <property type="match status" value="1"/>
</dbReference>
<gene>
    <name evidence="2" type="ORF">AB6N35_00485</name>
</gene>
<protein>
    <submittedName>
        <fullName evidence="2">Exopolyphosphatase</fullName>
    </submittedName>
</protein>
<dbReference type="InterPro" id="IPR050273">
    <property type="entry name" value="GppA/Ppx_hydrolase"/>
</dbReference>
<sequence length="338" mass="35041">MSSAGSVGSGAVRDGAVRVGAIDCGTNSIRLLVAEGVPGEAGLTDVVREMRIIRLGEGVDATGRLSDGAISRCRTALTDYVATMAELGVQSVRMVATSATRDAANKDEFFGMTAEVLDAHFPGAVAKVISGQTEAELTFAGGVSDLRPEDGPFVVTDLGGGSTEIVVGELDRGEVRLLGARSLDIGCVRITERVLHSDPPTAGELAEARSVVAQALAEAGDVPVARAARWVGVAGTFTTMSALAQNLGEYDPTRIHGSVITLDRMREVCDRLVASSIAERRSLGPMHPGRADVIGGGAIVVRALCDVMVERAGLSELTVSEKDILDGIAMSVLTRLAD</sequence>
<dbReference type="Proteomes" id="UP001560293">
    <property type="component" value="Unassembled WGS sequence"/>
</dbReference>
<dbReference type="PANTHER" id="PTHR30005:SF13">
    <property type="entry name" value="EXOPOLYPHOSPHATASE 2"/>
    <property type="match status" value="1"/>
</dbReference>
<comment type="caution">
    <text evidence="2">The sequence shown here is derived from an EMBL/GenBank/DDBJ whole genome shotgun (WGS) entry which is preliminary data.</text>
</comment>
<dbReference type="InterPro" id="IPR003695">
    <property type="entry name" value="Ppx_GppA_N"/>
</dbReference>
<evidence type="ECO:0000313" key="3">
    <source>
        <dbReference type="Proteomes" id="UP001560293"/>
    </source>
</evidence>
<dbReference type="PANTHER" id="PTHR30005">
    <property type="entry name" value="EXOPOLYPHOSPHATASE"/>
    <property type="match status" value="1"/>
</dbReference>
<name>A0ABV3YGL9_9ACTN</name>
<dbReference type="InterPro" id="IPR043129">
    <property type="entry name" value="ATPase_NBD"/>
</dbReference>
<dbReference type="Gene3D" id="3.30.420.150">
    <property type="entry name" value="Exopolyphosphatase. Domain 2"/>
    <property type="match status" value="1"/>
</dbReference>
<organism evidence="2 3">
    <name type="scientific">Dietzia cinnamea</name>
    <dbReference type="NCBI Taxonomy" id="321318"/>
    <lineage>
        <taxon>Bacteria</taxon>
        <taxon>Bacillati</taxon>
        <taxon>Actinomycetota</taxon>
        <taxon>Actinomycetes</taxon>
        <taxon>Mycobacteriales</taxon>
        <taxon>Dietziaceae</taxon>
        <taxon>Dietzia</taxon>
    </lineage>
</organism>
<feature type="domain" description="Ppx/GppA phosphatase N-terminal" evidence="1">
    <location>
        <begin position="34"/>
        <end position="328"/>
    </location>
</feature>
<keyword evidence="3" id="KW-1185">Reference proteome</keyword>
<dbReference type="Pfam" id="PF02541">
    <property type="entry name" value="Ppx-GppA"/>
    <property type="match status" value="1"/>
</dbReference>
<proteinExistence type="predicted"/>
<accession>A0ABV3YGL9</accession>
<dbReference type="Gene3D" id="3.30.420.40">
    <property type="match status" value="1"/>
</dbReference>
<evidence type="ECO:0000259" key="1">
    <source>
        <dbReference type="Pfam" id="PF02541"/>
    </source>
</evidence>
<dbReference type="RefSeq" id="WP_082767881.1">
    <property type="nucleotide sequence ID" value="NZ_JBFTEZ010000002.1"/>
</dbReference>
<dbReference type="EMBL" id="JBFTEZ010000002">
    <property type="protein sequence ID" value="MEX6462837.1"/>
    <property type="molecule type" value="Genomic_DNA"/>
</dbReference>